<evidence type="ECO:0000313" key="6">
    <source>
        <dbReference type="Proteomes" id="UP000094580"/>
    </source>
</evidence>
<dbReference type="PANTHER" id="PTHR33744">
    <property type="entry name" value="CARBOHYDRATE DIACID REGULATOR"/>
    <property type="match status" value="1"/>
</dbReference>
<sequence>MVLDELALKIINEVRKLIHEDIIIINTDGIIIASTDPARTGTFHEGSLIAINERKTFTITSDDENRLNGVKAGINLPIYFQNEIVGVIGITGNPEQISPFGEMLRRMTELLIRENYYTDQIDLQQRTLEAFVFDWIQDIEWDDYFYERSTMLNIDLNYIRQVIIFEWENTKMVPIDTRQLIIDLANRNKDDVFVRWGNNRIVFLMKVDDTNKDIHILQRIHDLYEIIKSRLNSPISAGVGQQISPKQLHQSYHQADRALKVALKSSSIIFDEDLTIDLILQELSQEIKKTFIERTIAPLLSEEDLFITIKEYLNQNQSLKNTAQSLHIHINTLLYRLGKITELTKLNPKDIQDLVKLYIGTYLLDDSTKKHR</sequence>
<dbReference type="Pfam" id="PF13556">
    <property type="entry name" value="HTH_30"/>
    <property type="match status" value="1"/>
</dbReference>
<evidence type="ECO:0000259" key="4">
    <source>
        <dbReference type="Pfam" id="PF17853"/>
    </source>
</evidence>
<feature type="domain" description="Putative sugar diacid recognition" evidence="2">
    <location>
        <begin position="5"/>
        <end position="135"/>
    </location>
</feature>
<dbReference type="Gene3D" id="1.10.10.2840">
    <property type="entry name" value="PucR C-terminal helix-turn-helix domain"/>
    <property type="match status" value="1"/>
</dbReference>
<dbReference type="InterPro" id="IPR042070">
    <property type="entry name" value="PucR_C-HTH_sf"/>
</dbReference>
<dbReference type="RefSeq" id="WP_069035286.1">
    <property type="nucleotide sequence ID" value="NZ_MDKC01000036.1"/>
</dbReference>
<dbReference type="Proteomes" id="UP000094580">
    <property type="component" value="Unassembled WGS sequence"/>
</dbReference>
<name>A0ABX2ZJS0_9BACI</name>
<comment type="similarity">
    <text evidence="1">Belongs to the CdaR family.</text>
</comment>
<evidence type="ECO:0000313" key="5">
    <source>
        <dbReference type="EMBL" id="ODG89957.1"/>
    </source>
</evidence>
<evidence type="ECO:0000259" key="2">
    <source>
        <dbReference type="Pfam" id="PF05651"/>
    </source>
</evidence>
<proteinExistence type="inferred from homology"/>
<evidence type="ECO:0000259" key="3">
    <source>
        <dbReference type="Pfam" id="PF13556"/>
    </source>
</evidence>
<protein>
    <recommendedName>
        <fullName evidence="7">Carbohydrate diacid regulator</fullName>
    </recommendedName>
</protein>
<keyword evidence="6" id="KW-1185">Reference proteome</keyword>
<dbReference type="Pfam" id="PF17853">
    <property type="entry name" value="GGDEF_2"/>
    <property type="match status" value="1"/>
</dbReference>
<dbReference type="InterPro" id="IPR051448">
    <property type="entry name" value="CdaR-like_regulators"/>
</dbReference>
<feature type="domain" description="PucR C-terminal helix-turn-helix" evidence="3">
    <location>
        <begin position="307"/>
        <end position="359"/>
    </location>
</feature>
<dbReference type="EMBL" id="MDKC01000036">
    <property type="protein sequence ID" value="ODG89957.1"/>
    <property type="molecule type" value="Genomic_DNA"/>
</dbReference>
<dbReference type="InterPro" id="IPR008599">
    <property type="entry name" value="Diacid_rec"/>
</dbReference>
<organism evidence="5 6">
    <name type="scientific">Gottfriedia luciferensis</name>
    <dbReference type="NCBI Taxonomy" id="178774"/>
    <lineage>
        <taxon>Bacteria</taxon>
        <taxon>Bacillati</taxon>
        <taxon>Bacillota</taxon>
        <taxon>Bacilli</taxon>
        <taxon>Bacillales</taxon>
        <taxon>Bacillaceae</taxon>
        <taxon>Gottfriedia</taxon>
    </lineage>
</organism>
<evidence type="ECO:0008006" key="7">
    <source>
        <dbReference type="Google" id="ProtNLM"/>
    </source>
</evidence>
<reference evidence="5 6" key="1">
    <citation type="submission" date="2016-07" db="EMBL/GenBank/DDBJ databases">
        <authorList>
            <person name="Townsley L."/>
            <person name="Shank E.A."/>
        </authorList>
    </citation>
    <scope>NUCLEOTIDE SEQUENCE [LARGE SCALE GENOMIC DNA]</scope>
    <source>
        <strain evidence="5 6">CH01</strain>
    </source>
</reference>
<dbReference type="InterPro" id="IPR025736">
    <property type="entry name" value="PucR_C-HTH_dom"/>
</dbReference>
<accession>A0ABX2ZJS0</accession>
<feature type="domain" description="CdaR GGDEF-like" evidence="4">
    <location>
        <begin position="144"/>
        <end position="261"/>
    </location>
</feature>
<gene>
    <name evidence="5" type="ORF">BED47_13895</name>
</gene>
<evidence type="ECO:0000256" key="1">
    <source>
        <dbReference type="ARBA" id="ARBA00006754"/>
    </source>
</evidence>
<dbReference type="Pfam" id="PF05651">
    <property type="entry name" value="Diacid_rec"/>
    <property type="match status" value="1"/>
</dbReference>
<comment type="caution">
    <text evidence="5">The sequence shown here is derived from an EMBL/GenBank/DDBJ whole genome shotgun (WGS) entry which is preliminary data.</text>
</comment>
<dbReference type="InterPro" id="IPR041522">
    <property type="entry name" value="CdaR_GGDEF"/>
</dbReference>
<dbReference type="PANTHER" id="PTHR33744:SF16">
    <property type="entry name" value="CARBOHYDRATE DIACID REGULATOR"/>
    <property type="match status" value="1"/>
</dbReference>